<reference evidence="3 4" key="1">
    <citation type="submission" date="2018-03" db="EMBL/GenBank/DDBJ databases">
        <title>Draft Genome Sequences of the Obligatory Marine Myxobacteria Enhygromyxa salina SWB005.</title>
        <authorList>
            <person name="Poehlein A."/>
            <person name="Moghaddam J.A."/>
            <person name="Harms H."/>
            <person name="Alanjari M."/>
            <person name="Koenig G.M."/>
            <person name="Daniel R."/>
            <person name="Schaeberle T.F."/>
        </authorList>
    </citation>
    <scope>NUCLEOTIDE SEQUENCE [LARGE SCALE GENOMIC DNA]</scope>
    <source>
        <strain evidence="3 4">SWB005</strain>
    </source>
</reference>
<evidence type="ECO:0000313" key="4">
    <source>
        <dbReference type="Proteomes" id="UP000237968"/>
    </source>
</evidence>
<dbReference type="InterPro" id="IPR011990">
    <property type="entry name" value="TPR-like_helical_dom_sf"/>
</dbReference>
<evidence type="ECO:0000256" key="1">
    <source>
        <dbReference type="PROSITE-ProRule" id="PRU00339"/>
    </source>
</evidence>
<sequence>MGTTSEHDLTRFAARGPRAVALWAGLVALTSACRSDDPAPAKTPIRRAPEVAQGRPTPEPELPEVAELDLEVTLRASQTRVGEAVRVHVSLWRAAAGSGEVLTPTLSIEGPAEAEAVGRELLEARGELLRERFDFRVEPSAPGAATITVAIPGRPERRELELEIRAALAKAELAALMRTHGGQLERGRSLARQGDYRRAIEVFRVALDERPDEPGLLGELGWAAFLADQHNLARRATREALRLESNPDKRGSLLYNLGRVAEALGRDDEARVAYRRSLAARPSSDIVSARLAALEARRPRASLCVGPPCPLAEAVTAFAACELIEEESCALFESPGHCRCSLDPLEALGPWRLLTLVDPGGELGVGHVYVLLFEIDDPEADEPRYHLFPPLLASRALGAFRGGIESANLIPGADTELLRVDFAGQIERGAGSDGSDGSDAPQLRARAWTLLCAEGKERPTCAAPLLTEYETDSGASFVAPVTIESGRVVQIVEAGVAPDPAALARDFPGRGVQVLGRPRQIDELLAPPGPG</sequence>
<gene>
    <name evidence="3" type="ORF">ENSA5_42420</name>
</gene>
<protein>
    <submittedName>
        <fullName evidence="3">Tetratricopeptide repeat protein</fullName>
    </submittedName>
</protein>
<accession>A0A2S9XLU0</accession>
<dbReference type="EMBL" id="PVNK01000184">
    <property type="protein sequence ID" value="PRP93839.1"/>
    <property type="molecule type" value="Genomic_DNA"/>
</dbReference>
<keyword evidence="4" id="KW-1185">Reference proteome</keyword>
<dbReference type="RefSeq" id="WP_181198010.1">
    <property type="nucleotide sequence ID" value="NZ_PVNK01000184.1"/>
</dbReference>
<dbReference type="Pfam" id="PF13181">
    <property type="entry name" value="TPR_8"/>
    <property type="match status" value="1"/>
</dbReference>
<feature type="region of interest" description="Disordered" evidence="2">
    <location>
        <begin position="34"/>
        <end position="61"/>
    </location>
</feature>
<feature type="repeat" description="TPR" evidence="1">
    <location>
        <begin position="251"/>
        <end position="284"/>
    </location>
</feature>
<proteinExistence type="predicted"/>
<dbReference type="SMART" id="SM00028">
    <property type="entry name" value="TPR"/>
    <property type="match status" value="3"/>
</dbReference>
<dbReference type="SUPFAM" id="SSF48452">
    <property type="entry name" value="TPR-like"/>
    <property type="match status" value="1"/>
</dbReference>
<keyword evidence="1" id="KW-0802">TPR repeat</keyword>
<comment type="caution">
    <text evidence="3">The sequence shown here is derived from an EMBL/GenBank/DDBJ whole genome shotgun (WGS) entry which is preliminary data.</text>
</comment>
<evidence type="ECO:0000256" key="2">
    <source>
        <dbReference type="SAM" id="MobiDB-lite"/>
    </source>
</evidence>
<organism evidence="3 4">
    <name type="scientific">Enhygromyxa salina</name>
    <dbReference type="NCBI Taxonomy" id="215803"/>
    <lineage>
        <taxon>Bacteria</taxon>
        <taxon>Pseudomonadati</taxon>
        <taxon>Myxococcota</taxon>
        <taxon>Polyangia</taxon>
        <taxon>Nannocystales</taxon>
        <taxon>Nannocystaceae</taxon>
        <taxon>Enhygromyxa</taxon>
    </lineage>
</organism>
<dbReference type="Proteomes" id="UP000237968">
    <property type="component" value="Unassembled WGS sequence"/>
</dbReference>
<feature type="repeat" description="TPR" evidence="1">
    <location>
        <begin position="180"/>
        <end position="213"/>
    </location>
</feature>
<dbReference type="Pfam" id="PF13432">
    <property type="entry name" value="TPR_16"/>
    <property type="match status" value="1"/>
</dbReference>
<dbReference type="AlphaFoldDB" id="A0A2S9XLU0"/>
<dbReference type="Gene3D" id="1.25.40.10">
    <property type="entry name" value="Tetratricopeptide repeat domain"/>
    <property type="match status" value="1"/>
</dbReference>
<name>A0A2S9XLU0_9BACT</name>
<dbReference type="PROSITE" id="PS50005">
    <property type="entry name" value="TPR"/>
    <property type="match status" value="2"/>
</dbReference>
<dbReference type="InterPro" id="IPR019734">
    <property type="entry name" value="TPR_rpt"/>
</dbReference>
<evidence type="ECO:0000313" key="3">
    <source>
        <dbReference type="EMBL" id="PRP93839.1"/>
    </source>
</evidence>